<evidence type="ECO:0000313" key="3">
    <source>
        <dbReference type="Proteomes" id="UP000014760"/>
    </source>
</evidence>
<proteinExistence type="predicted"/>
<reference evidence="3" key="1">
    <citation type="submission" date="2012-12" db="EMBL/GenBank/DDBJ databases">
        <authorList>
            <person name="Hellsten U."/>
            <person name="Grimwood J."/>
            <person name="Chapman J.A."/>
            <person name="Shapiro H."/>
            <person name="Aerts A."/>
            <person name="Otillar R.P."/>
            <person name="Terry A.Y."/>
            <person name="Boore J.L."/>
            <person name="Simakov O."/>
            <person name="Marletaz F."/>
            <person name="Cho S.-J."/>
            <person name="Edsinger-Gonzales E."/>
            <person name="Havlak P."/>
            <person name="Kuo D.-H."/>
            <person name="Larsson T."/>
            <person name="Lv J."/>
            <person name="Arendt D."/>
            <person name="Savage R."/>
            <person name="Osoegawa K."/>
            <person name="de Jong P."/>
            <person name="Lindberg D.R."/>
            <person name="Seaver E.C."/>
            <person name="Weisblat D.A."/>
            <person name="Putnam N.H."/>
            <person name="Grigoriev I.V."/>
            <person name="Rokhsar D.S."/>
        </authorList>
    </citation>
    <scope>NUCLEOTIDE SEQUENCE</scope>
    <source>
        <strain evidence="3">I ESC-2004</strain>
    </source>
</reference>
<sequence length="170" mass="19436">MPGRMAIAISTCIQHGQEINQLSPTMAYVYNSVYIYQAKNDPVSRIASKLLPRRVLQFQTTGPLGAGVRVFVQASRDVEFLPGPTLTLYRYKRRLVKRVNETINHRFWLMGGLRIYYVPNAREAWGPGWEESRAVLVKAQNKELIHWDGKGKMEIYVPNSRVVCGMLPDL</sequence>
<dbReference type="EMBL" id="AMQN01003051">
    <property type="status" value="NOT_ANNOTATED_CDS"/>
    <property type="molecule type" value="Genomic_DNA"/>
</dbReference>
<organism evidence="1">
    <name type="scientific">Capitella teleta</name>
    <name type="common">Polychaete worm</name>
    <dbReference type="NCBI Taxonomy" id="283909"/>
    <lineage>
        <taxon>Eukaryota</taxon>
        <taxon>Metazoa</taxon>
        <taxon>Spiralia</taxon>
        <taxon>Lophotrochozoa</taxon>
        <taxon>Annelida</taxon>
        <taxon>Polychaeta</taxon>
        <taxon>Sedentaria</taxon>
        <taxon>Scolecida</taxon>
        <taxon>Capitellidae</taxon>
        <taxon>Capitella</taxon>
    </lineage>
</organism>
<gene>
    <name evidence="1" type="ORF">CAPTEDRAFT_191986</name>
</gene>
<protein>
    <submittedName>
        <fullName evidence="1 2">Uncharacterized protein</fullName>
    </submittedName>
</protein>
<reference evidence="1 3" key="2">
    <citation type="journal article" date="2013" name="Nature">
        <title>Insights into bilaterian evolution from three spiralian genomes.</title>
        <authorList>
            <person name="Simakov O."/>
            <person name="Marletaz F."/>
            <person name="Cho S.J."/>
            <person name="Edsinger-Gonzales E."/>
            <person name="Havlak P."/>
            <person name="Hellsten U."/>
            <person name="Kuo D.H."/>
            <person name="Larsson T."/>
            <person name="Lv J."/>
            <person name="Arendt D."/>
            <person name="Savage R."/>
            <person name="Osoegawa K."/>
            <person name="de Jong P."/>
            <person name="Grimwood J."/>
            <person name="Chapman J.A."/>
            <person name="Shapiro H."/>
            <person name="Aerts A."/>
            <person name="Otillar R.P."/>
            <person name="Terry A.Y."/>
            <person name="Boore J.L."/>
            <person name="Grigoriev I.V."/>
            <person name="Lindberg D.R."/>
            <person name="Seaver E.C."/>
            <person name="Weisblat D.A."/>
            <person name="Putnam N.H."/>
            <person name="Rokhsar D.S."/>
        </authorList>
    </citation>
    <scope>NUCLEOTIDE SEQUENCE</scope>
    <source>
        <strain evidence="1 3">I ESC-2004</strain>
    </source>
</reference>
<dbReference type="EMBL" id="KB310836">
    <property type="protein sequence ID" value="ELT90601.1"/>
    <property type="molecule type" value="Genomic_DNA"/>
</dbReference>
<dbReference type="EnsemblMetazoa" id="CapteT191986">
    <property type="protein sequence ID" value="CapteP191986"/>
    <property type="gene ID" value="CapteG191986"/>
</dbReference>
<reference evidence="2" key="3">
    <citation type="submission" date="2015-06" db="UniProtKB">
        <authorList>
            <consortium name="EnsemblMetazoa"/>
        </authorList>
    </citation>
    <scope>IDENTIFICATION</scope>
</reference>
<keyword evidence="3" id="KW-1185">Reference proteome</keyword>
<accession>R7TGA9</accession>
<evidence type="ECO:0000313" key="2">
    <source>
        <dbReference type="EnsemblMetazoa" id="CapteP191986"/>
    </source>
</evidence>
<dbReference type="Proteomes" id="UP000014760">
    <property type="component" value="Unassembled WGS sequence"/>
</dbReference>
<dbReference type="HOGENOM" id="CLU_1572102_0_0_1"/>
<name>R7TGA9_CAPTE</name>
<evidence type="ECO:0000313" key="1">
    <source>
        <dbReference type="EMBL" id="ELT90601.1"/>
    </source>
</evidence>
<dbReference type="AlphaFoldDB" id="R7TGA9"/>